<reference evidence="3" key="1">
    <citation type="journal article" date="2015" name="Nat. Genet.">
        <title>The genome and transcriptome of the zoonotic hookworm Ancylostoma ceylanicum identify infection-specific gene families.</title>
        <authorList>
            <person name="Schwarz E.M."/>
            <person name="Hu Y."/>
            <person name="Antoshechkin I."/>
            <person name="Miller M.M."/>
            <person name="Sternberg P.W."/>
            <person name="Aroian R.V."/>
        </authorList>
    </citation>
    <scope>NUCLEOTIDE SEQUENCE</scope>
    <source>
        <strain evidence="3">HY135</strain>
    </source>
</reference>
<keyword evidence="1" id="KW-0472">Membrane</keyword>
<protein>
    <submittedName>
        <fullName evidence="2">Uncharacterized protein</fullName>
    </submittedName>
</protein>
<gene>
    <name evidence="2" type="primary">Acey_s0001.g125</name>
    <name evidence="2" type="ORF">Y032_0001g125</name>
</gene>
<dbReference type="AlphaFoldDB" id="A0A016W2M3"/>
<sequence length="189" mass="21648">MFYACLATFVCFSIGIGGIILSFIDIERWNFGLYFALLSVVGTTVSVAFWIISPSVCGNPRCIQWIIDRYGYKVEPCRNCLLQFCGKDRRRFWEDDESSTNNANMIVERRKRRGNSCAAKKRRKPLNRAWTVHQLIQARPISKRKVDRTYSVRVPPRPQETRTTVSHSPSAHVLLAESSGQNCTDIEIV</sequence>
<keyword evidence="3" id="KW-1185">Reference proteome</keyword>
<feature type="transmembrane region" description="Helical" evidence="1">
    <location>
        <begin position="31"/>
        <end position="52"/>
    </location>
</feature>
<evidence type="ECO:0000313" key="2">
    <source>
        <dbReference type="EMBL" id="EYC33851.1"/>
    </source>
</evidence>
<dbReference type="Proteomes" id="UP000024635">
    <property type="component" value="Unassembled WGS sequence"/>
</dbReference>
<dbReference type="OrthoDB" id="5867158at2759"/>
<evidence type="ECO:0000256" key="1">
    <source>
        <dbReference type="SAM" id="Phobius"/>
    </source>
</evidence>
<accession>A0A016W2M3</accession>
<evidence type="ECO:0000313" key="3">
    <source>
        <dbReference type="Proteomes" id="UP000024635"/>
    </source>
</evidence>
<feature type="transmembrane region" description="Helical" evidence="1">
    <location>
        <begin position="6"/>
        <end position="24"/>
    </location>
</feature>
<comment type="caution">
    <text evidence="2">The sequence shown here is derived from an EMBL/GenBank/DDBJ whole genome shotgun (WGS) entry which is preliminary data.</text>
</comment>
<dbReference type="EMBL" id="JARK01001337">
    <property type="protein sequence ID" value="EYC33851.1"/>
    <property type="molecule type" value="Genomic_DNA"/>
</dbReference>
<organism evidence="2 3">
    <name type="scientific">Ancylostoma ceylanicum</name>
    <dbReference type="NCBI Taxonomy" id="53326"/>
    <lineage>
        <taxon>Eukaryota</taxon>
        <taxon>Metazoa</taxon>
        <taxon>Ecdysozoa</taxon>
        <taxon>Nematoda</taxon>
        <taxon>Chromadorea</taxon>
        <taxon>Rhabditida</taxon>
        <taxon>Rhabditina</taxon>
        <taxon>Rhabditomorpha</taxon>
        <taxon>Strongyloidea</taxon>
        <taxon>Ancylostomatidae</taxon>
        <taxon>Ancylostomatinae</taxon>
        <taxon>Ancylostoma</taxon>
    </lineage>
</organism>
<proteinExistence type="predicted"/>
<keyword evidence="1" id="KW-1133">Transmembrane helix</keyword>
<keyword evidence="1" id="KW-0812">Transmembrane</keyword>
<name>A0A016W2M3_9BILA</name>